<evidence type="ECO:0000256" key="4">
    <source>
        <dbReference type="ARBA" id="ARBA00022692"/>
    </source>
</evidence>
<dbReference type="AlphaFoldDB" id="A0A6J4J973"/>
<evidence type="ECO:0000256" key="6">
    <source>
        <dbReference type="ARBA" id="ARBA00023136"/>
    </source>
</evidence>
<feature type="compositionally biased region" description="Pro residues" evidence="8">
    <location>
        <begin position="1"/>
        <end position="10"/>
    </location>
</feature>
<accession>A0A6J4J973</accession>
<evidence type="ECO:0000313" key="10">
    <source>
        <dbReference type="EMBL" id="CAA9270135.1"/>
    </source>
</evidence>
<feature type="transmembrane region" description="Helical" evidence="7">
    <location>
        <begin position="38"/>
        <end position="65"/>
    </location>
</feature>
<feature type="domain" description="ABC transmembrane type-1" evidence="9">
    <location>
        <begin position="97"/>
        <end position="298"/>
    </location>
</feature>
<comment type="subcellular location">
    <subcellularLocation>
        <location evidence="1 7">Cell membrane</location>
        <topology evidence="1 7">Multi-pass membrane protein</topology>
    </subcellularLocation>
</comment>
<dbReference type="InterPro" id="IPR000515">
    <property type="entry name" value="MetI-like"/>
</dbReference>
<reference evidence="10" key="1">
    <citation type="submission" date="2020-02" db="EMBL/GenBank/DDBJ databases">
        <authorList>
            <person name="Meier V. D."/>
        </authorList>
    </citation>
    <scope>NUCLEOTIDE SEQUENCE</scope>
    <source>
        <strain evidence="10">AVDCRST_MAG41</strain>
    </source>
</reference>
<dbReference type="PANTHER" id="PTHR43005:SF1">
    <property type="entry name" value="SPERMIDINE_PUTRESCINE TRANSPORT SYSTEM PERMEASE PROTEIN"/>
    <property type="match status" value="1"/>
</dbReference>
<dbReference type="Pfam" id="PF00528">
    <property type="entry name" value="BPD_transp_1"/>
    <property type="match status" value="1"/>
</dbReference>
<evidence type="ECO:0000256" key="7">
    <source>
        <dbReference type="RuleBase" id="RU363032"/>
    </source>
</evidence>
<name>A0A6J4J973_9ACTN</name>
<feature type="transmembrane region" description="Helical" evidence="7">
    <location>
        <begin position="97"/>
        <end position="122"/>
    </location>
</feature>
<protein>
    <submittedName>
        <fullName evidence="10">ABC transporter, permease protein 1 (Cluster 1, maltose/g3p/polyamine/iron)</fullName>
    </submittedName>
</protein>
<evidence type="ECO:0000256" key="2">
    <source>
        <dbReference type="ARBA" id="ARBA00022448"/>
    </source>
</evidence>
<keyword evidence="2 7" id="KW-0813">Transport</keyword>
<feature type="compositionally biased region" description="Low complexity" evidence="8">
    <location>
        <begin position="11"/>
        <end position="25"/>
    </location>
</feature>
<dbReference type="PROSITE" id="PS50928">
    <property type="entry name" value="ABC_TM1"/>
    <property type="match status" value="1"/>
</dbReference>
<keyword evidence="3" id="KW-1003">Cell membrane</keyword>
<evidence type="ECO:0000256" key="8">
    <source>
        <dbReference type="SAM" id="MobiDB-lite"/>
    </source>
</evidence>
<comment type="similarity">
    <text evidence="7">Belongs to the binding-protein-dependent transport system permease family.</text>
</comment>
<dbReference type="InterPro" id="IPR035906">
    <property type="entry name" value="MetI-like_sf"/>
</dbReference>
<dbReference type="Gene3D" id="1.10.3720.10">
    <property type="entry name" value="MetI-like"/>
    <property type="match status" value="1"/>
</dbReference>
<evidence type="ECO:0000256" key="3">
    <source>
        <dbReference type="ARBA" id="ARBA00022475"/>
    </source>
</evidence>
<dbReference type="CDD" id="cd06261">
    <property type="entry name" value="TM_PBP2"/>
    <property type="match status" value="1"/>
</dbReference>
<sequence>MSRPGGPPAPAGTRPRPIGAAPGRPATRRRRRRRARSAWWLIAPAVLTMLAVTAYPVLYACWLSLQRYDLRFPDQRGFVGLDNYAAVLSAPVFWTDLGATLVIAGIAVAIQLVAGFGIALTLRRAVVGRRAVHAALLLPYGIITVVAAFAWQYAATPDLSFVSDRAWLAERWSSFAVVIATEVWKATPFVALLLLAGLAAVPEELLETAEVDGASAWQRFRQVLLPGIRPVLLVVLLYRILDSIRVFDTVFVQTDGANGTETLSLLAYDQLAGRLNLGLGSAVSVLLFALSAGTALTFLLVFRADLRQLARREER</sequence>
<organism evidence="10">
    <name type="scientific">uncultured Mycobacteriales bacterium</name>
    <dbReference type="NCBI Taxonomy" id="581187"/>
    <lineage>
        <taxon>Bacteria</taxon>
        <taxon>Bacillati</taxon>
        <taxon>Actinomycetota</taxon>
        <taxon>Actinomycetes</taxon>
        <taxon>Mycobacteriales</taxon>
        <taxon>environmental samples</taxon>
    </lineage>
</organism>
<evidence type="ECO:0000256" key="5">
    <source>
        <dbReference type="ARBA" id="ARBA00022989"/>
    </source>
</evidence>
<feature type="region of interest" description="Disordered" evidence="8">
    <location>
        <begin position="1"/>
        <end position="31"/>
    </location>
</feature>
<keyword evidence="6 7" id="KW-0472">Membrane</keyword>
<gene>
    <name evidence="10" type="ORF">AVDCRST_MAG41-2817</name>
</gene>
<feature type="transmembrane region" description="Helical" evidence="7">
    <location>
        <begin position="279"/>
        <end position="302"/>
    </location>
</feature>
<proteinExistence type="inferred from homology"/>
<evidence type="ECO:0000256" key="1">
    <source>
        <dbReference type="ARBA" id="ARBA00004651"/>
    </source>
</evidence>
<dbReference type="SUPFAM" id="SSF161098">
    <property type="entry name" value="MetI-like"/>
    <property type="match status" value="1"/>
</dbReference>
<evidence type="ECO:0000259" key="9">
    <source>
        <dbReference type="PROSITE" id="PS50928"/>
    </source>
</evidence>
<dbReference type="PANTHER" id="PTHR43005">
    <property type="entry name" value="BLR7065 PROTEIN"/>
    <property type="match status" value="1"/>
</dbReference>
<dbReference type="EMBL" id="CADCTP010000261">
    <property type="protein sequence ID" value="CAA9270135.1"/>
    <property type="molecule type" value="Genomic_DNA"/>
</dbReference>
<keyword evidence="4 7" id="KW-0812">Transmembrane</keyword>
<feature type="transmembrane region" description="Helical" evidence="7">
    <location>
        <begin position="134"/>
        <end position="154"/>
    </location>
</feature>
<keyword evidence="5 7" id="KW-1133">Transmembrane helix</keyword>
<dbReference type="GO" id="GO:0055085">
    <property type="term" value="P:transmembrane transport"/>
    <property type="evidence" value="ECO:0007669"/>
    <property type="project" value="InterPro"/>
</dbReference>
<dbReference type="GO" id="GO:0005886">
    <property type="term" value="C:plasma membrane"/>
    <property type="evidence" value="ECO:0007669"/>
    <property type="project" value="UniProtKB-SubCell"/>
</dbReference>